<keyword evidence="2" id="KW-0853">WD repeat</keyword>
<dbReference type="EMBL" id="MU857771">
    <property type="protein sequence ID" value="KAK4243909.1"/>
    <property type="molecule type" value="Genomic_DNA"/>
</dbReference>
<dbReference type="InterPro" id="IPR036322">
    <property type="entry name" value="WD40_repeat_dom_sf"/>
</dbReference>
<dbReference type="PROSITE" id="PS50082">
    <property type="entry name" value="WD_REPEATS_2"/>
    <property type="match status" value="1"/>
</dbReference>
<name>A0AAN7CKR0_9PEZI</name>
<reference evidence="4" key="2">
    <citation type="submission" date="2023-05" db="EMBL/GenBank/DDBJ databases">
        <authorList>
            <consortium name="Lawrence Berkeley National Laboratory"/>
            <person name="Steindorff A."/>
            <person name="Hensen N."/>
            <person name="Bonometti L."/>
            <person name="Westerberg I."/>
            <person name="Brannstrom I.O."/>
            <person name="Guillou S."/>
            <person name="Cros-Aarteil S."/>
            <person name="Calhoun S."/>
            <person name="Haridas S."/>
            <person name="Kuo A."/>
            <person name="Mondo S."/>
            <person name="Pangilinan J."/>
            <person name="Riley R."/>
            <person name="Labutti K."/>
            <person name="Andreopoulos B."/>
            <person name="Lipzen A."/>
            <person name="Chen C."/>
            <person name="Yanf M."/>
            <person name="Daum C."/>
            <person name="Ng V."/>
            <person name="Clum A."/>
            <person name="Ohm R."/>
            <person name="Martin F."/>
            <person name="Silar P."/>
            <person name="Natvig D."/>
            <person name="Lalanne C."/>
            <person name="Gautier V."/>
            <person name="Ament-Velasquez S.L."/>
            <person name="Kruys A."/>
            <person name="Hutchinson M.I."/>
            <person name="Powell A.J."/>
            <person name="Barry K."/>
            <person name="Miller A.N."/>
            <person name="Grigoriev I.V."/>
            <person name="Debuchy R."/>
            <person name="Gladieux P."/>
            <person name="Thoren M.H."/>
            <person name="Johannesson H."/>
        </authorList>
    </citation>
    <scope>NUCLEOTIDE SEQUENCE</scope>
    <source>
        <strain evidence="4">CBS 359.72</strain>
    </source>
</reference>
<keyword evidence="5" id="KW-1185">Reference proteome</keyword>
<dbReference type="InterPro" id="IPR027417">
    <property type="entry name" value="P-loop_NTPase"/>
</dbReference>
<dbReference type="InterPro" id="IPR001680">
    <property type="entry name" value="WD40_rpt"/>
</dbReference>
<dbReference type="AlphaFoldDB" id="A0AAN7CKR0"/>
<comment type="caution">
    <text evidence="4">The sequence shown here is derived from an EMBL/GenBank/DDBJ whole genome shotgun (WGS) entry which is preliminary data.</text>
</comment>
<dbReference type="PANTHER" id="PTHR10039">
    <property type="entry name" value="AMELOGENIN"/>
    <property type="match status" value="1"/>
</dbReference>
<dbReference type="InterPro" id="IPR031359">
    <property type="entry name" value="NACHT_N"/>
</dbReference>
<proteinExistence type="predicted"/>
<evidence type="ECO:0000313" key="4">
    <source>
        <dbReference type="EMBL" id="KAK4243909.1"/>
    </source>
</evidence>
<dbReference type="Pfam" id="PF17100">
    <property type="entry name" value="NACHT_N"/>
    <property type="match status" value="1"/>
</dbReference>
<gene>
    <name evidence="4" type="ORF">C7999DRAFT_35735</name>
</gene>
<dbReference type="Proteomes" id="UP001303647">
    <property type="component" value="Unassembled WGS sequence"/>
</dbReference>
<dbReference type="Pfam" id="PF00400">
    <property type="entry name" value="WD40"/>
    <property type="match status" value="1"/>
</dbReference>
<accession>A0AAN7CKR0</accession>
<reference evidence="4" key="1">
    <citation type="journal article" date="2023" name="Mol. Phylogenet. Evol.">
        <title>Genome-scale phylogeny and comparative genomics of the fungal order Sordariales.</title>
        <authorList>
            <person name="Hensen N."/>
            <person name="Bonometti L."/>
            <person name="Westerberg I."/>
            <person name="Brannstrom I.O."/>
            <person name="Guillou S."/>
            <person name="Cros-Aarteil S."/>
            <person name="Calhoun S."/>
            <person name="Haridas S."/>
            <person name="Kuo A."/>
            <person name="Mondo S."/>
            <person name="Pangilinan J."/>
            <person name="Riley R."/>
            <person name="LaButti K."/>
            <person name="Andreopoulos B."/>
            <person name="Lipzen A."/>
            <person name="Chen C."/>
            <person name="Yan M."/>
            <person name="Daum C."/>
            <person name="Ng V."/>
            <person name="Clum A."/>
            <person name="Steindorff A."/>
            <person name="Ohm R.A."/>
            <person name="Martin F."/>
            <person name="Silar P."/>
            <person name="Natvig D.O."/>
            <person name="Lalanne C."/>
            <person name="Gautier V."/>
            <person name="Ament-Velasquez S.L."/>
            <person name="Kruys A."/>
            <person name="Hutchinson M.I."/>
            <person name="Powell A.J."/>
            <person name="Barry K."/>
            <person name="Miller A.N."/>
            <person name="Grigoriev I.V."/>
            <person name="Debuchy R."/>
            <person name="Gladieux P."/>
            <person name="Hiltunen Thoren M."/>
            <person name="Johannesson H."/>
        </authorList>
    </citation>
    <scope>NUCLEOTIDE SEQUENCE</scope>
    <source>
        <strain evidence="4">CBS 359.72</strain>
    </source>
</reference>
<feature type="repeat" description="WD" evidence="2">
    <location>
        <begin position="912"/>
        <end position="948"/>
    </location>
</feature>
<protein>
    <submittedName>
        <fullName evidence="4">NACHT domain-containing protein</fullName>
    </submittedName>
</protein>
<evidence type="ECO:0000256" key="1">
    <source>
        <dbReference type="ARBA" id="ARBA00022737"/>
    </source>
</evidence>
<dbReference type="SMART" id="SM00320">
    <property type="entry name" value="WD40"/>
    <property type="match status" value="1"/>
</dbReference>
<organism evidence="4 5">
    <name type="scientific">Corynascus novoguineensis</name>
    <dbReference type="NCBI Taxonomy" id="1126955"/>
    <lineage>
        <taxon>Eukaryota</taxon>
        <taxon>Fungi</taxon>
        <taxon>Dikarya</taxon>
        <taxon>Ascomycota</taxon>
        <taxon>Pezizomycotina</taxon>
        <taxon>Sordariomycetes</taxon>
        <taxon>Sordariomycetidae</taxon>
        <taxon>Sordariales</taxon>
        <taxon>Chaetomiaceae</taxon>
        <taxon>Corynascus</taxon>
    </lineage>
</organism>
<dbReference type="Pfam" id="PF24883">
    <property type="entry name" value="NPHP3_N"/>
    <property type="match status" value="1"/>
</dbReference>
<dbReference type="InterPro" id="IPR056884">
    <property type="entry name" value="NPHP3-like_N"/>
</dbReference>
<evidence type="ECO:0000259" key="3">
    <source>
        <dbReference type="PROSITE" id="PS50837"/>
    </source>
</evidence>
<dbReference type="Gene3D" id="3.40.50.300">
    <property type="entry name" value="P-loop containing nucleotide triphosphate hydrolases"/>
    <property type="match status" value="1"/>
</dbReference>
<dbReference type="InterPro" id="IPR015943">
    <property type="entry name" value="WD40/YVTN_repeat-like_dom_sf"/>
</dbReference>
<dbReference type="PROSITE" id="PS50294">
    <property type="entry name" value="WD_REPEATS_REGION"/>
    <property type="match status" value="1"/>
</dbReference>
<dbReference type="SUPFAM" id="SSF52540">
    <property type="entry name" value="P-loop containing nucleoside triphosphate hydrolases"/>
    <property type="match status" value="1"/>
</dbReference>
<dbReference type="PANTHER" id="PTHR10039:SF17">
    <property type="entry name" value="FUNGAL STAND N-TERMINAL GOODBYE DOMAIN-CONTAINING PROTEIN-RELATED"/>
    <property type="match status" value="1"/>
</dbReference>
<dbReference type="InterPro" id="IPR007111">
    <property type="entry name" value="NACHT_NTPase"/>
</dbReference>
<feature type="domain" description="NACHT" evidence="3">
    <location>
        <begin position="377"/>
        <end position="523"/>
    </location>
</feature>
<keyword evidence="1" id="KW-0677">Repeat</keyword>
<dbReference type="FunFam" id="3.40.50.300:FF:001638">
    <property type="entry name" value="NACHT and WD40 domain protein"/>
    <property type="match status" value="1"/>
</dbReference>
<dbReference type="PROSITE" id="PS50837">
    <property type="entry name" value="NACHT"/>
    <property type="match status" value="1"/>
</dbReference>
<evidence type="ECO:0000256" key="2">
    <source>
        <dbReference type="PROSITE-ProRule" id="PRU00221"/>
    </source>
</evidence>
<dbReference type="Gene3D" id="2.130.10.10">
    <property type="entry name" value="YVTN repeat-like/Quinoprotein amine dehydrogenase"/>
    <property type="match status" value="1"/>
</dbReference>
<sequence length="948" mass="106970">MRTAAVVKSSAPSDCEVSAQVSAASIDFSRASFVIESESTQQTPAATSSSAPRLPIAPATSLIDIETSDYADSATARLPIRLWDRAYNDLKQEEAELVDAYEKILSRQLEDGPGSAVPESQKNTIAQDNSDAGRHQMTRLVHAGLDKIESEAKVKESFGVAVDVVLSARNIISSAAQAVPQAAFAWTGIYIALEMLANPITATEANREGIDYVVKRMDWYWKLSTTLLKQSAGHGSELAGVRRELENQFVNLYKALLLYQIKSVYSYYRNRGLVFLRDIVKLDDWSGDLNAIQDAENVFHQDSKAYVAQQTNSYLERLVRNQMSENDQQCVRDLRLTDPRDDKIRIEQTKGGLLRSSFHWIFDNPEFQRWRDCVGSSLLWIKGGPGKGKTMLLCGIIDELEQSIVVSGQNHNLAYFFCQATDSRIRSATSVLRGLIYLLVRQQPSLLSHLRKKYDDAGETLFEDVNTWVVLSDIFEKMLGDQDLKPTYLIIDALDECVDDLPKLLELIVRISSKRVKWLLSSRNEPHIERKLKCDEKHTRLNLELKENAEQVSRAIDAFIDKKLSKLELLQNDTLLKNQVRDILHEKANGTFLWVALVIQELHKEEVESWHVSQIVKELPPDLDGMYDRMLNNIRRHERDLELCWRILSTATAAYRPLYLVEVGALSGLPEEVLKSVENVKSIVAKCGSFLTIQDDQLYLIHQSAKEYLSKRASNLLFPCGVEMTHHGILIRSLELMSGKLRRDMYDLGAPGFPIEKVRTQDSGLLATMRYSCIYWVDHLCDIVSGTDIERTDHLQDNRVVHTFLKTKYLYWLEALSLLRAMSEGVIAIGQLKGLLGPNDGKQLADLVRDAHRFALSYKWIIEHAPLQAYVSALVFAPASSLIRACFGTEIPDWISTKPVVEETWNACVQTLEGHSDFIQSVAFSPDGQRLASGSGDRTIKIWGYRLG</sequence>
<dbReference type="SUPFAM" id="SSF50978">
    <property type="entry name" value="WD40 repeat-like"/>
    <property type="match status" value="1"/>
</dbReference>
<evidence type="ECO:0000313" key="5">
    <source>
        <dbReference type="Proteomes" id="UP001303647"/>
    </source>
</evidence>